<dbReference type="Gene3D" id="3.40.190.10">
    <property type="entry name" value="Periplasmic binding protein-like II"/>
    <property type="match status" value="2"/>
</dbReference>
<dbReference type="Pfam" id="PF00497">
    <property type="entry name" value="SBP_bac_3"/>
    <property type="match status" value="1"/>
</dbReference>
<name>A0ABS7SQ64_9BURK</name>
<dbReference type="CDD" id="cd01948">
    <property type="entry name" value="EAL"/>
    <property type="match status" value="1"/>
</dbReference>
<dbReference type="InterPro" id="IPR052155">
    <property type="entry name" value="Biofilm_reg_signaling"/>
</dbReference>
<dbReference type="NCBIfam" id="TIGR00254">
    <property type="entry name" value="GGDEF"/>
    <property type="match status" value="1"/>
</dbReference>
<dbReference type="SMART" id="SM00091">
    <property type="entry name" value="PAS"/>
    <property type="match status" value="2"/>
</dbReference>
<dbReference type="InterPro" id="IPR000700">
    <property type="entry name" value="PAS-assoc_C"/>
</dbReference>
<keyword evidence="1" id="KW-0472">Membrane</keyword>
<dbReference type="SUPFAM" id="SSF55073">
    <property type="entry name" value="Nucleotide cyclase"/>
    <property type="match status" value="1"/>
</dbReference>
<dbReference type="SUPFAM" id="SSF141868">
    <property type="entry name" value="EAL domain-like"/>
    <property type="match status" value="1"/>
</dbReference>
<dbReference type="NCBIfam" id="TIGR00229">
    <property type="entry name" value="sensory_box"/>
    <property type="match status" value="2"/>
</dbReference>
<evidence type="ECO:0000313" key="7">
    <source>
        <dbReference type="Proteomes" id="UP000809349"/>
    </source>
</evidence>
<dbReference type="Pfam" id="PF00563">
    <property type="entry name" value="EAL"/>
    <property type="match status" value="1"/>
</dbReference>
<dbReference type="InterPro" id="IPR000160">
    <property type="entry name" value="GGDEF_dom"/>
</dbReference>
<keyword evidence="7" id="KW-1185">Reference proteome</keyword>
<dbReference type="Gene3D" id="3.20.20.450">
    <property type="entry name" value="EAL domain"/>
    <property type="match status" value="1"/>
</dbReference>
<sequence length="964" mass="105883">MLACAAGSAGAEERTIRVGVYQNAPKIFIDADGRADGIMVDLLRKIAAAEHWQLAFVQCEWSACMEAVEQGNIDLLPDVAWSVERNRVLDFHNIPALHSWSQVYRHPRVPIASIMDLDGRKVAVMGDSIQQAYLDNFLLQFGVQAQLVSVSSIDAGFDLVNTRKADVVVASKYAGDIYANRHALVETPIAFLPVRLFYSAPKGRGGSTLAAIDRHLEAWQRSADSPYFAVLQQWQRKTLLARTPSWVRWTAGAIAAALAIALLLAFWLRRQVALKTRALVDSQQRLSTILDSVDSLIYIKDANYRYQYVNRAACEFYGTGCDQILGKSDDELFDPSTAAGIRSTDRTVIEQGTRIVAEEISSSTRADHPTFLSTKIPLCREDGSVYGLCGIATDISERKKDEESTRIAATVFQSQQGMFVTGPDRLMLDVNDAYAAMSGTPARALVGQPPPKVSLEAGGDDAWDKLWELVGTRGIWQGDVWTHDSKGTPYPAWLTITAVRDAEGRITNFVGTQADMTRQKMAQDEIMQLANFDALTGLPNRRLLLERLEHCLSVYNRSKQAVALLFLDLDNFKDLNDTRGHEVGDQLLKQVAQRLRDCIREGDTVARLGGDEFVILLEGIGETEQLAAAHAATVGWHIIEVIGKPFSIGGGSHHATCSIGAALRLDADTDSDELMKRGDLAMYEAKRDGRNTLRFFHDNMAFDVTYRIALEIELREALTRSEFMLHYQPQVDGSGKVTGVEALLRWNHSSRGVVGPAVFVPIAEASGLIVQLGGWVLRSACEQLAAWASVPALAHLTMAVNVSARQFRQQDFVAVTLATINASGARPDLLKLELTESLLIDNVEATIDKMQQLKQHGIGFALDDFGTGYSSLSYLKLLPLNQLKIDRSFVRDVLIDPNDASIARSIVALGQALGLEIIAEGVETEAQRAFLAEIGCDSCQGYLFGRPMEVAQFETTIPQAQPGG</sequence>
<dbReference type="SUPFAM" id="SSF53850">
    <property type="entry name" value="Periplasmic binding protein-like II"/>
    <property type="match status" value="1"/>
</dbReference>
<dbReference type="SUPFAM" id="SSF55785">
    <property type="entry name" value="PYP-like sensor domain (PAS domain)"/>
    <property type="match status" value="2"/>
</dbReference>
<dbReference type="InterPro" id="IPR035919">
    <property type="entry name" value="EAL_sf"/>
</dbReference>
<dbReference type="PROSITE" id="PS50112">
    <property type="entry name" value="PAS"/>
    <property type="match status" value="1"/>
</dbReference>
<dbReference type="InterPro" id="IPR001633">
    <property type="entry name" value="EAL_dom"/>
</dbReference>
<dbReference type="SMART" id="SM00062">
    <property type="entry name" value="PBPb"/>
    <property type="match status" value="1"/>
</dbReference>
<proteinExistence type="predicted"/>
<dbReference type="InterPro" id="IPR035965">
    <property type="entry name" value="PAS-like_dom_sf"/>
</dbReference>
<reference evidence="6 7" key="1">
    <citation type="submission" date="2021-01" db="EMBL/GenBank/DDBJ databases">
        <authorList>
            <person name="Ruan W."/>
            <person name="Khan S.A."/>
            <person name="Jeon C.O."/>
        </authorList>
    </citation>
    <scope>NUCLEOTIDE SEQUENCE [LARGE SCALE GENOMIC DNA]</scope>
    <source>
        <strain evidence="6 7">R798</strain>
    </source>
</reference>
<keyword evidence="1" id="KW-0812">Transmembrane</keyword>
<dbReference type="InterPro" id="IPR029787">
    <property type="entry name" value="Nucleotide_cyclase"/>
</dbReference>
<protein>
    <submittedName>
        <fullName evidence="6">EAL domain-containing protein</fullName>
    </submittedName>
</protein>
<dbReference type="InterPro" id="IPR043128">
    <property type="entry name" value="Rev_trsase/Diguanyl_cyclase"/>
</dbReference>
<dbReference type="PANTHER" id="PTHR44757">
    <property type="entry name" value="DIGUANYLATE CYCLASE DGCP"/>
    <property type="match status" value="1"/>
</dbReference>
<dbReference type="CDD" id="cd00130">
    <property type="entry name" value="PAS"/>
    <property type="match status" value="2"/>
</dbReference>
<organism evidence="6 7">
    <name type="scientific">Massilia soli</name>
    <dbReference type="NCBI Taxonomy" id="2792854"/>
    <lineage>
        <taxon>Bacteria</taxon>
        <taxon>Pseudomonadati</taxon>
        <taxon>Pseudomonadota</taxon>
        <taxon>Betaproteobacteria</taxon>
        <taxon>Burkholderiales</taxon>
        <taxon>Oxalobacteraceae</taxon>
        <taxon>Telluria group</taxon>
        <taxon>Massilia</taxon>
    </lineage>
</organism>
<dbReference type="PROSITE" id="PS50883">
    <property type="entry name" value="EAL"/>
    <property type="match status" value="1"/>
</dbReference>
<feature type="transmembrane region" description="Helical" evidence="1">
    <location>
        <begin position="246"/>
        <end position="268"/>
    </location>
</feature>
<dbReference type="Pfam" id="PF13426">
    <property type="entry name" value="PAS_9"/>
    <property type="match status" value="1"/>
</dbReference>
<keyword evidence="1" id="KW-1133">Transmembrane helix</keyword>
<evidence type="ECO:0000259" key="2">
    <source>
        <dbReference type="PROSITE" id="PS50112"/>
    </source>
</evidence>
<dbReference type="CDD" id="cd01949">
    <property type="entry name" value="GGDEF"/>
    <property type="match status" value="1"/>
</dbReference>
<dbReference type="SMART" id="SM00267">
    <property type="entry name" value="GGDEF"/>
    <property type="match status" value="1"/>
</dbReference>
<dbReference type="SMART" id="SM00052">
    <property type="entry name" value="EAL"/>
    <property type="match status" value="1"/>
</dbReference>
<dbReference type="InterPro" id="IPR000014">
    <property type="entry name" value="PAS"/>
</dbReference>
<dbReference type="Gene3D" id="3.30.70.270">
    <property type="match status" value="1"/>
</dbReference>
<comment type="caution">
    <text evidence="6">The sequence shown here is derived from an EMBL/GenBank/DDBJ whole genome shotgun (WGS) entry which is preliminary data.</text>
</comment>
<dbReference type="Gene3D" id="3.30.450.20">
    <property type="entry name" value="PAS domain"/>
    <property type="match status" value="2"/>
</dbReference>
<feature type="domain" description="PAC" evidence="3">
    <location>
        <begin position="476"/>
        <end position="528"/>
    </location>
</feature>
<evidence type="ECO:0000313" key="6">
    <source>
        <dbReference type="EMBL" id="MBZ2207902.1"/>
    </source>
</evidence>
<dbReference type="Pfam" id="PF00990">
    <property type="entry name" value="GGDEF"/>
    <property type="match status" value="1"/>
</dbReference>
<evidence type="ECO:0000259" key="4">
    <source>
        <dbReference type="PROSITE" id="PS50883"/>
    </source>
</evidence>
<reference evidence="6 7" key="2">
    <citation type="submission" date="2021-08" db="EMBL/GenBank/DDBJ databases">
        <title>Massilia sp. R798.</title>
        <authorList>
            <person name="Baek J.H."/>
            <person name="Jung H.S."/>
            <person name="Kim K.R."/>
            <person name="Jeon C.O."/>
        </authorList>
    </citation>
    <scope>NUCLEOTIDE SEQUENCE [LARGE SCALE GENOMIC DNA]</scope>
    <source>
        <strain evidence="6 7">R798</strain>
    </source>
</reference>
<evidence type="ECO:0000259" key="3">
    <source>
        <dbReference type="PROSITE" id="PS50113"/>
    </source>
</evidence>
<dbReference type="EMBL" id="JAFBIL020000004">
    <property type="protein sequence ID" value="MBZ2207902.1"/>
    <property type="molecule type" value="Genomic_DNA"/>
</dbReference>
<gene>
    <name evidence="6" type="ORF">I4X03_011580</name>
</gene>
<feature type="domain" description="GGDEF" evidence="5">
    <location>
        <begin position="560"/>
        <end position="698"/>
    </location>
</feature>
<dbReference type="PANTHER" id="PTHR44757:SF2">
    <property type="entry name" value="BIOFILM ARCHITECTURE MAINTENANCE PROTEIN MBAA"/>
    <property type="match status" value="1"/>
</dbReference>
<evidence type="ECO:0000259" key="5">
    <source>
        <dbReference type="PROSITE" id="PS50887"/>
    </source>
</evidence>
<accession>A0ABS7SQ64</accession>
<dbReference type="InterPro" id="IPR013656">
    <property type="entry name" value="PAS_4"/>
</dbReference>
<dbReference type="PROSITE" id="PS50113">
    <property type="entry name" value="PAC"/>
    <property type="match status" value="1"/>
</dbReference>
<feature type="domain" description="EAL" evidence="4">
    <location>
        <begin position="707"/>
        <end position="961"/>
    </location>
</feature>
<feature type="domain" description="PAS" evidence="2">
    <location>
        <begin position="282"/>
        <end position="352"/>
    </location>
</feature>
<dbReference type="InterPro" id="IPR001638">
    <property type="entry name" value="Solute-binding_3/MltF_N"/>
</dbReference>
<dbReference type="Pfam" id="PF08448">
    <property type="entry name" value="PAS_4"/>
    <property type="match status" value="1"/>
</dbReference>
<dbReference type="PROSITE" id="PS50887">
    <property type="entry name" value="GGDEF"/>
    <property type="match status" value="1"/>
</dbReference>
<dbReference type="Proteomes" id="UP000809349">
    <property type="component" value="Unassembled WGS sequence"/>
</dbReference>
<evidence type="ECO:0000256" key="1">
    <source>
        <dbReference type="SAM" id="Phobius"/>
    </source>
</evidence>